<evidence type="ECO:0000313" key="2">
    <source>
        <dbReference type="Proteomes" id="UP000014303"/>
    </source>
</evidence>
<protein>
    <submittedName>
        <fullName evidence="1">Uncharacterized protein</fullName>
    </submittedName>
</protein>
<reference evidence="1 2" key="1">
    <citation type="journal article" date="2013" name="PLoS ONE">
        <title>Lactobacillus paracasei comparative genomics: towards species pan-genome definition and exploitation of diversity.</title>
        <authorList>
            <person name="Smokvina T."/>
            <person name="Wels M."/>
            <person name="Polka J."/>
            <person name="Chervaux C."/>
            <person name="Brisse S."/>
            <person name="Boekhorst J."/>
            <person name="van Hylckama Vlieg J.E."/>
            <person name="Siezen R.J."/>
        </authorList>
    </citation>
    <scope>NUCLEOTIDE SEQUENCE [LARGE SCALE GENOMIC DNA]</scope>
    <source>
        <strain evidence="1 2">Lpp7</strain>
    </source>
</reference>
<evidence type="ECO:0000313" key="1">
    <source>
        <dbReference type="EMBL" id="EPC49048.1"/>
    </source>
</evidence>
<accession>A0A8E0IDW0</accession>
<dbReference type="Proteomes" id="UP000014303">
    <property type="component" value="Unassembled WGS sequence"/>
</dbReference>
<name>A0A8E0IDW0_LACPA</name>
<dbReference type="EMBL" id="ANJV01000332">
    <property type="protein sequence ID" value="EPC49048.1"/>
    <property type="molecule type" value="Genomic_DNA"/>
</dbReference>
<comment type="caution">
    <text evidence="1">The sequence shown here is derived from an EMBL/GenBank/DDBJ whole genome shotgun (WGS) entry which is preliminary data.</text>
</comment>
<organism evidence="1 2">
    <name type="scientific">Lacticaseibacillus paracasei subsp. paracasei Lpp7</name>
    <dbReference type="NCBI Taxonomy" id="1256200"/>
    <lineage>
        <taxon>Bacteria</taxon>
        <taxon>Bacillati</taxon>
        <taxon>Bacillota</taxon>
        <taxon>Bacilli</taxon>
        <taxon>Lactobacillales</taxon>
        <taxon>Lactobacillaceae</taxon>
        <taxon>Lacticaseibacillus</taxon>
    </lineage>
</organism>
<proteinExistence type="predicted"/>
<dbReference type="AlphaFoldDB" id="A0A8E0IDW0"/>
<sequence length="328" mass="37532">MNLEKTLTSYLQEKGPSSSHEIIQMLATRLDKRTDYVRVSLHRFLKSNKKIHVSHVTIKHNEHFLYVDDQTVNLAELLIKKYAWSPVGRLLKELSTSAFLFSTELLKILGQPLGSSKGHKSAESYLLELEKDQIIEVKNADRANEYICFSKKLNGFFGIDVGAEKLETRRQLLTFQEAIISDFLDRWKKMNILAWNCTKQNHIGQELEDTFEIGGCYVDAFGLCYVSGIAKETTTKKKPNHIVINSLIYRNITKQDIDGFENALKIIKYKHKGNVIPVFIYGNPLPKDVFIHAKRSGMILISATTLFGNQLRTMLAIIKNIKNLILRT</sequence>
<gene>
    <name evidence="1" type="ORF">Lpp7_13622</name>
</gene>